<dbReference type="Gene3D" id="1.10.3210.10">
    <property type="entry name" value="Hypothetical protein af1432"/>
    <property type="match status" value="1"/>
</dbReference>
<organism evidence="2 3">
    <name type="scientific">Caldanaerobacter subterraneus subsp. yonseiensis KB-1</name>
    <dbReference type="NCBI Taxonomy" id="1388761"/>
    <lineage>
        <taxon>Bacteria</taxon>
        <taxon>Bacillati</taxon>
        <taxon>Bacillota</taxon>
        <taxon>Clostridia</taxon>
        <taxon>Thermoanaerobacterales</taxon>
        <taxon>Thermoanaerobacteraceae</taxon>
        <taxon>Caldanaerobacter</taxon>
    </lineage>
</organism>
<dbReference type="EMBL" id="AXDC01000002">
    <property type="protein sequence ID" value="ERM93310.1"/>
    <property type="molecule type" value="Genomic_DNA"/>
</dbReference>
<dbReference type="Pfam" id="PF13487">
    <property type="entry name" value="HD_5"/>
    <property type="match status" value="1"/>
</dbReference>
<name>U5CK52_CALSX</name>
<dbReference type="SUPFAM" id="SSF109604">
    <property type="entry name" value="HD-domain/PDEase-like"/>
    <property type="match status" value="1"/>
</dbReference>
<proteinExistence type="predicted"/>
<evidence type="ECO:0000256" key="1">
    <source>
        <dbReference type="SAM" id="Phobius"/>
    </source>
</evidence>
<dbReference type="PATRIC" id="fig|1388761.3.peg.261"/>
<keyword evidence="1" id="KW-1133">Transmembrane helix</keyword>
<dbReference type="PANTHER" id="PTHR43155">
    <property type="entry name" value="CYCLIC DI-GMP PHOSPHODIESTERASE PA4108-RELATED"/>
    <property type="match status" value="1"/>
</dbReference>
<comment type="caution">
    <text evidence="2">The sequence shown here is derived from an EMBL/GenBank/DDBJ whole genome shotgun (WGS) entry which is preliminary data.</text>
</comment>
<evidence type="ECO:0000313" key="2">
    <source>
        <dbReference type="EMBL" id="ERM93310.1"/>
    </source>
</evidence>
<keyword evidence="1" id="KW-0472">Membrane</keyword>
<dbReference type="AlphaFoldDB" id="U5CK52"/>
<dbReference type="RefSeq" id="WP_022587133.1">
    <property type="nucleotide sequence ID" value="NZ_AXDC01000002.1"/>
</dbReference>
<evidence type="ECO:0000313" key="3">
    <source>
        <dbReference type="Proteomes" id="UP000016856"/>
    </source>
</evidence>
<feature type="transmembrane region" description="Helical" evidence="1">
    <location>
        <begin position="6"/>
        <end position="29"/>
    </location>
</feature>
<protein>
    <recommendedName>
        <fullName evidence="4">HD-GYP domain-containing protein</fullName>
    </recommendedName>
</protein>
<gene>
    <name evidence="2" type="ORF">O163_01325</name>
</gene>
<sequence length="87" mass="10113">MDGSGYPFGLGLILLSAHIIGICDSFDAMTTKRPYNQKRLKSMHEAMLELKTMPYKYNYKIVEALEEVVREIKGDQRYFISQYREGN</sequence>
<keyword evidence="1" id="KW-0812">Transmembrane</keyword>
<reference evidence="2 3" key="1">
    <citation type="journal article" date="2013" name="Genome Announc.">
        <title>Draft Genome Sequence of an Anaerobic and Extremophilic Bacterium, Caldanaerobacter yonseiensis, Isolated from a Geothermal Hot Stream.</title>
        <authorList>
            <person name="Lee S.J."/>
            <person name="Lee Y.J."/>
            <person name="Park G.S."/>
            <person name="Kim B.C."/>
            <person name="Lee S.J."/>
            <person name="Shin J.H."/>
            <person name="Lee D.W."/>
        </authorList>
    </citation>
    <scope>NUCLEOTIDE SEQUENCE [LARGE SCALE GENOMIC DNA]</scope>
    <source>
        <strain evidence="2 3">KB-1</strain>
    </source>
</reference>
<accession>U5CK52</accession>
<evidence type="ECO:0008006" key="4">
    <source>
        <dbReference type="Google" id="ProtNLM"/>
    </source>
</evidence>
<dbReference type="Proteomes" id="UP000016856">
    <property type="component" value="Unassembled WGS sequence"/>
</dbReference>
<dbReference type="PANTHER" id="PTHR43155:SF2">
    <property type="entry name" value="CYCLIC DI-GMP PHOSPHODIESTERASE PA4108"/>
    <property type="match status" value="1"/>
</dbReference>